<feature type="compositionally biased region" description="Polar residues" evidence="1">
    <location>
        <begin position="91"/>
        <end position="101"/>
    </location>
</feature>
<sequence>MQFNAASASSFTAGSASGVTRNYFGAAVDVDVDGFKIPQLPLAGPSHQPITNNQIPKNADSLSPSKKIATRLGGDVRFPSPGSSAEDEIAGSQSPSPNPFQSIRPASRLARSVAPSPAPTTLQRIHKDIGCLYAFEAEQGEEIKTLAKEVLFAAYKVWLSTPGDLSSRYCAQIAEILGEGVEKRTVKDTEEIKEMGRLPERTPSWDMGYLGRSTTHALHNVTTPTRSSMPPPSFIPSRKRLREEDSLEDVLEVENSLSLSRNPSINTISSSEDSPAAKRPRLETYEPTIDEREDDAMLGLIWGRYFSTTQEDGDDGEYSPSDNEMEDVDEAECNSDMEVEEEDLSRTAGG</sequence>
<evidence type="ECO:0000256" key="1">
    <source>
        <dbReference type="SAM" id="MobiDB-lite"/>
    </source>
</evidence>
<feature type="region of interest" description="Disordered" evidence="1">
    <location>
        <begin position="221"/>
        <end position="241"/>
    </location>
</feature>
<comment type="caution">
    <text evidence="2">The sequence shown here is derived from an EMBL/GenBank/DDBJ whole genome shotgun (WGS) entry which is preliminary data.</text>
</comment>
<feature type="compositionally biased region" description="Polar residues" evidence="1">
    <location>
        <begin position="48"/>
        <end position="64"/>
    </location>
</feature>
<organism evidence="2 3">
    <name type="scientific">Agrocybe chaxingu</name>
    <dbReference type="NCBI Taxonomy" id="84603"/>
    <lineage>
        <taxon>Eukaryota</taxon>
        <taxon>Fungi</taxon>
        <taxon>Dikarya</taxon>
        <taxon>Basidiomycota</taxon>
        <taxon>Agaricomycotina</taxon>
        <taxon>Agaricomycetes</taxon>
        <taxon>Agaricomycetidae</taxon>
        <taxon>Agaricales</taxon>
        <taxon>Agaricineae</taxon>
        <taxon>Strophariaceae</taxon>
        <taxon>Agrocybe</taxon>
    </lineage>
</organism>
<feature type="compositionally biased region" description="Acidic residues" evidence="1">
    <location>
        <begin position="311"/>
        <end position="343"/>
    </location>
</feature>
<dbReference type="EMBL" id="JANKHO010001059">
    <property type="protein sequence ID" value="KAJ3504054.1"/>
    <property type="molecule type" value="Genomic_DNA"/>
</dbReference>
<keyword evidence="3" id="KW-1185">Reference proteome</keyword>
<evidence type="ECO:0000313" key="2">
    <source>
        <dbReference type="EMBL" id="KAJ3504054.1"/>
    </source>
</evidence>
<dbReference type="Proteomes" id="UP001148786">
    <property type="component" value="Unassembled WGS sequence"/>
</dbReference>
<accession>A0A9W8MSF6</accession>
<feature type="region of interest" description="Disordered" evidence="1">
    <location>
        <begin position="43"/>
        <end position="120"/>
    </location>
</feature>
<proteinExistence type="predicted"/>
<dbReference type="AlphaFoldDB" id="A0A9W8MSF6"/>
<reference evidence="2" key="1">
    <citation type="submission" date="2022-07" db="EMBL/GenBank/DDBJ databases">
        <title>Genome Sequence of Agrocybe chaxingu.</title>
        <authorList>
            <person name="Buettner E."/>
        </authorList>
    </citation>
    <scope>NUCLEOTIDE SEQUENCE</scope>
    <source>
        <strain evidence="2">MP-N11</strain>
    </source>
</reference>
<feature type="region of interest" description="Disordered" evidence="1">
    <location>
        <begin position="308"/>
        <end position="350"/>
    </location>
</feature>
<feature type="compositionally biased region" description="Polar residues" evidence="1">
    <location>
        <begin position="261"/>
        <end position="273"/>
    </location>
</feature>
<evidence type="ECO:0000313" key="3">
    <source>
        <dbReference type="Proteomes" id="UP001148786"/>
    </source>
</evidence>
<name>A0A9W8MSF6_9AGAR</name>
<protein>
    <submittedName>
        <fullName evidence="2">Uncharacterized protein</fullName>
    </submittedName>
</protein>
<gene>
    <name evidence="2" type="ORF">NLJ89_g8138</name>
</gene>
<feature type="region of interest" description="Disordered" evidence="1">
    <location>
        <begin position="261"/>
        <end position="283"/>
    </location>
</feature>